<evidence type="ECO:0000256" key="1">
    <source>
        <dbReference type="ARBA" id="ARBA00004906"/>
    </source>
</evidence>
<organism evidence="5 6">
    <name type="scientific">Handroanthus impetiginosus</name>
    <dbReference type="NCBI Taxonomy" id="429701"/>
    <lineage>
        <taxon>Eukaryota</taxon>
        <taxon>Viridiplantae</taxon>
        <taxon>Streptophyta</taxon>
        <taxon>Embryophyta</taxon>
        <taxon>Tracheophyta</taxon>
        <taxon>Spermatophyta</taxon>
        <taxon>Magnoliopsida</taxon>
        <taxon>eudicotyledons</taxon>
        <taxon>Gunneridae</taxon>
        <taxon>Pentapetalae</taxon>
        <taxon>asterids</taxon>
        <taxon>lamiids</taxon>
        <taxon>Lamiales</taxon>
        <taxon>Bignoniaceae</taxon>
        <taxon>Crescentiina</taxon>
        <taxon>Tabebuia alliance</taxon>
        <taxon>Handroanthus</taxon>
    </lineage>
</organism>
<proteinExistence type="predicted"/>
<dbReference type="InterPro" id="IPR045210">
    <property type="entry name" value="RING-Ubox_PUB"/>
</dbReference>
<dbReference type="Pfam" id="PF04564">
    <property type="entry name" value="U-box"/>
    <property type="match status" value="2"/>
</dbReference>
<dbReference type="PANTHER" id="PTHR23315">
    <property type="entry name" value="U BOX DOMAIN-CONTAINING"/>
    <property type="match status" value="1"/>
</dbReference>
<dbReference type="SMART" id="SM00504">
    <property type="entry name" value="Ubox"/>
    <property type="match status" value="2"/>
</dbReference>
<dbReference type="AlphaFoldDB" id="A0A2G9HRQ0"/>
<dbReference type="OrthoDB" id="7537227at2759"/>
<evidence type="ECO:0000259" key="4">
    <source>
        <dbReference type="PROSITE" id="PS51698"/>
    </source>
</evidence>
<dbReference type="UniPathway" id="UPA00143"/>
<evidence type="ECO:0000313" key="5">
    <source>
        <dbReference type="EMBL" id="PIN20123.1"/>
    </source>
</evidence>
<dbReference type="Gene3D" id="3.30.40.10">
    <property type="entry name" value="Zinc/RING finger domain, C3HC4 (zinc finger)"/>
    <property type="match status" value="2"/>
</dbReference>
<dbReference type="CDD" id="cd16664">
    <property type="entry name" value="RING-Ubox_PUB"/>
    <property type="match status" value="2"/>
</dbReference>
<keyword evidence="2" id="KW-0808">Transferase</keyword>
<evidence type="ECO:0000313" key="6">
    <source>
        <dbReference type="Proteomes" id="UP000231279"/>
    </source>
</evidence>
<dbReference type="GO" id="GO:0016567">
    <property type="term" value="P:protein ubiquitination"/>
    <property type="evidence" value="ECO:0007669"/>
    <property type="project" value="UniProtKB-UniPathway"/>
</dbReference>
<dbReference type="InterPro" id="IPR003613">
    <property type="entry name" value="Ubox_domain"/>
</dbReference>
<evidence type="ECO:0000256" key="2">
    <source>
        <dbReference type="ARBA" id="ARBA00022679"/>
    </source>
</evidence>
<evidence type="ECO:0000256" key="3">
    <source>
        <dbReference type="SAM" id="MobiDB-lite"/>
    </source>
</evidence>
<reference evidence="6" key="1">
    <citation type="journal article" date="2018" name="Gigascience">
        <title>Genome assembly of the Pink Ipe (Handroanthus impetiginosus, Bignoniaceae), a highly valued, ecologically keystone Neotropical timber forest tree.</title>
        <authorList>
            <person name="Silva-Junior O.B."/>
            <person name="Grattapaglia D."/>
            <person name="Novaes E."/>
            <person name="Collevatti R.G."/>
        </authorList>
    </citation>
    <scope>NUCLEOTIDE SEQUENCE [LARGE SCALE GENOMIC DNA]</scope>
    <source>
        <strain evidence="6">cv. UFG-1</strain>
    </source>
</reference>
<accession>A0A2G9HRQ0</accession>
<dbReference type="Proteomes" id="UP000231279">
    <property type="component" value="Unassembled WGS sequence"/>
</dbReference>
<dbReference type="SUPFAM" id="SSF57850">
    <property type="entry name" value="RING/U-box"/>
    <property type="match status" value="2"/>
</dbReference>
<name>A0A2G9HRQ0_9LAMI</name>
<dbReference type="PROSITE" id="PS51698">
    <property type="entry name" value="U_BOX"/>
    <property type="match status" value="2"/>
</dbReference>
<sequence length="772" mass="85513">MAISLLNSLLEGISSLFQLSSFESIKCEPVQKNHRKVEEILKLLKPILDAIVDAEIASDEMLQKEFAGLQQSVDDLREIFENWQPLMSKVYIVLQVNSLTAKIQTHGLGSLELLRSSDQCLPAELNTASLELCVQKIKHMEPEQTSLIIAKAIKDQVEGSGASSDSLAHVADKLSLKSNLELLIEAVALEKLKENAEQAENIGEIEYVDQMIALVTHMHDLFVSKKQSQICNPFPIPADFCCPLSLELMIDPVIVSSGQTYERAFIRKWIDLGLTVCPKTRQSLVHTNFIPNYTIRALIKNWCELKNVKLPDPTKSINAPLASAESVGIGRVNSSDTPDRPLCSPIKSSISSRANYRQEGAVPPLMTLLLSGTPRAREKVMAISLLNSLLEGISSLFQLSSFESIKCEPVQKNHRKVEEILKLLKPILDAIVDAEIASDEMLQKEFAGLQQSVDDLREIFENWQPLMSKVYIVLQVNSLTAKIQTHGLGSLELLRSSDQCLPAELNTASLELCVQKIKHMEPEQTSLIIAKAIKDQVEGSGASSDSLAHVADKLSLKSNLELLIEAVALEKLKENAEQAENIGEIEYVDQMIALVTHMHDLFVSKKQSQICNPFPIPADFCCPLSLELMIDPVIVSSGQTYERAFIRKWIDLGLTVCPKTRQSLVHTNFIPNYTIRALIKNWCELKNVKLPDPTKSINAPLASAESVGIRRVNSSDTPDRPLGSPIKSSISSRANYRQEGAVPINNTIAVRDTKSQRKGSCTSCPLQKLLPR</sequence>
<protein>
    <submittedName>
        <fullName evidence="5">Ubiquitin--protein ligase</fullName>
    </submittedName>
</protein>
<dbReference type="Pfam" id="PF25240">
    <property type="entry name" value="PUB2_N"/>
    <property type="match status" value="2"/>
</dbReference>
<dbReference type="GO" id="GO:0016874">
    <property type="term" value="F:ligase activity"/>
    <property type="evidence" value="ECO:0007669"/>
    <property type="project" value="UniProtKB-KW"/>
</dbReference>
<dbReference type="GO" id="GO:0004842">
    <property type="term" value="F:ubiquitin-protein transferase activity"/>
    <property type="evidence" value="ECO:0007669"/>
    <property type="project" value="InterPro"/>
</dbReference>
<feature type="domain" description="U-box" evidence="4">
    <location>
        <begin position="615"/>
        <end position="689"/>
    </location>
</feature>
<gene>
    <name evidence="5" type="ORF">CDL12_07180</name>
</gene>
<comment type="pathway">
    <text evidence="1">Protein modification; protein ubiquitination.</text>
</comment>
<dbReference type="InterPro" id="IPR057314">
    <property type="entry name" value="PUB2-4-like_N"/>
</dbReference>
<dbReference type="FunFam" id="3.30.40.10:FF:000562">
    <property type="entry name" value="RING-type E3 ubiquitin transferase"/>
    <property type="match status" value="2"/>
</dbReference>
<dbReference type="PANTHER" id="PTHR23315:SF7">
    <property type="entry name" value="U-BOX DOMAIN-CONTAINING PROTEIN 4"/>
    <property type="match status" value="1"/>
</dbReference>
<keyword evidence="5" id="KW-0436">Ligase</keyword>
<keyword evidence="6" id="KW-1185">Reference proteome</keyword>
<dbReference type="InterPro" id="IPR013083">
    <property type="entry name" value="Znf_RING/FYVE/PHD"/>
</dbReference>
<feature type="domain" description="U-box" evidence="4">
    <location>
        <begin position="235"/>
        <end position="309"/>
    </location>
</feature>
<feature type="region of interest" description="Disordered" evidence="3">
    <location>
        <begin position="708"/>
        <end position="730"/>
    </location>
</feature>
<dbReference type="EMBL" id="NKXS01001171">
    <property type="protein sequence ID" value="PIN20123.1"/>
    <property type="molecule type" value="Genomic_DNA"/>
</dbReference>
<comment type="caution">
    <text evidence="5">The sequence shown here is derived from an EMBL/GenBank/DDBJ whole genome shotgun (WGS) entry which is preliminary data.</text>
</comment>